<dbReference type="Gene3D" id="3.40.50.300">
    <property type="entry name" value="P-loop containing nucleotide triphosphate hydrolases"/>
    <property type="match status" value="2"/>
</dbReference>
<evidence type="ECO:0000256" key="4">
    <source>
        <dbReference type="ARBA" id="ARBA00022475"/>
    </source>
</evidence>
<dbReference type="InterPro" id="IPR003593">
    <property type="entry name" value="AAA+_ATPase"/>
</dbReference>
<evidence type="ECO:0000256" key="1">
    <source>
        <dbReference type="ARBA" id="ARBA00004417"/>
    </source>
</evidence>
<evidence type="ECO:0000259" key="9">
    <source>
        <dbReference type="PROSITE" id="PS50893"/>
    </source>
</evidence>
<keyword evidence="8" id="KW-0472">Membrane</keyword>
<comment type="subcellular location">
    <subcellularLocation>
        <location evidence="1">Cell inner membrane</location>
        <topology evidence="1">Peripheral membrane protein</topology>
    </subcellularLocation>
</comment>
<evidence type="ECO:0000256" key="5">
    <source>
        <dbReference type="ARBA" id="ARBA00022519"/>
    </source>
</evidence>
<dbReference type="InterPro" id="IPR013563">
    <property type="entry name" value="Oligopep_ABC_C"/>
</dbReference>
<feature type="domain" description="ABC transporter" evidence="9">
    <location>
        <begin position="21"/>
        <end position="265"/>
    </location>
</feature>
<dbReference type="InterPro" id="IPR027417">
    <property type="entry name" value="P-loop_NTPase"/>
</dbReference>
<keyword evidence="3" id="KW-0813">Transport</keyword>
<dbReference type="GO" id="GO:0005524">
    <property type="term" value="F:ATP binding"/>
    <property type="evidence" value="ECO:0007669"/>
    <property type="project" value="UniProtKB-KW"/>
</dbReference>
<protein>
    <submittedName>
        <fullName evidence="10">ABC transporter ATP-binding protein</fullName>
    </submittedName>
</protein>
<evidence type="ECO:0000256" key="2">
    <source>
        <dbReference type="ARBA" id="ARBA00005417"/>
    </source>
</evidence>
<dbReference type="InterPro" id="IPR017871">
    <property type="entry name" value="ABC_transporter-like_CS"/>
</dbReference>
<dbReference type="InterPro" id="IPR050388">
    <property type="entry name" value="ABC_Ni/Peptide_Import"/>
</dbReference>
<dbReference type="PANTHER" id="PTHR43297">
    <property type="entry name" value="OLIGOPEPTIDE TRANSPORT ATP-BINDING PROTEIN APPD"/>
    <property type="match status" value="1"/>
</dbReference>
<reference evidence="10" key="1">
    <citation type="submission" date="2023-07" db="EMBL/GenBank/DDBJ databases">
        <title>A collection of bacterial strains from the Burkholderia cepacia Research Laboratory and Repository.</title>
        <authorList>
            <person name="Lipuma J."/>
            <person name="Spilker T."/>
            <person name="Caverly L."/>
        </authorList>
    </citation>
    <scope>NUCLEOTIDE SEQUENCE</scope>
    <source>
        <strain evidence="10">AU45194</strain>
    </source>
</reference>
<evidence type="ECO:0000256" key="7">
    <source>
        <dbReference type="ARBA" id="ARBA00022840"/>
    </source>
</evidence>
<gene>
    <name evidence="10" type="ORF">QZM70_13575</name>
</gene>
<dbReference type="SUPFAM" id="SSF52540">
    <property type="entry name" value="P-loop containing nucleoside triphosphate hydrolases"/>
    <property type="match status" value="2"/>
</dbReference>
<dbReference type="Pfam" id="PF00005">
    <property type="entry name" value="ABC_tran"/>
    <property type="match status" value="2"/>
</dbReference>
<dbReference type="PROSITE" id="PS50893">
    <property type="entry name" value="ABC_TRANSPORTER_2"/>
    <property type="match status" value="2"/>
</dbReference>
<dbReference type="PANTHER" id="PTHR43297:SF2">
    <property type="entry name" value="DIPEPTIDE TRANSPORT ATP-BINDING PROTEIN DPPD"/>
    <property type="match status" value="1"/>
</dbReference>
<evidence type="ECO:0000313" key="10">
    <source>
        <dbReference type="EMBL" id="MDN7523966.1"/>
    </source>
</evidence>
<dbReference type="EMBL" id="JAUJQL010000007">
    <property type="protein sequence ID" value="MDN7523966.1"/>
    <property type="molecule type" value="Genomic_DNA"/>
</dbReference>
<evidence type="ECO:0000256" key="6">
    <source>
        <dbReference type="ARBA" id="ARBA00022741"/>
    </source>
</evidence>
<accession>A0ABT8NQY6</accession>
<keyword evidence="5" id="KW-0997">Cell inner membrane</keyword>
<evidence type="ECO:0000256" key="3">
    <source>
        <dbReference type="ARBA" id="ARBA00022448"/>
    </source>
</evidence>
<sequence length="559" mass="59521">MSTPANVARATTSSAAPLARIERLTIGFRGPRGTQAVVGPLDLAVHAGECVALVGESGSGKSVTARSLVGLNGPHAVIDADRFEIAGIDARGHRERDWRAIRGRRIGYVLQDALVSLDPLWRVRDLVAEALHDTRQRDVATRSADLLRSVGIDDPERRLPQYPHQLSGGLRQRVLIGTAIAGGASLLIADEPTTALDMTVQRQILSLLRARRDAGDAILLISHDLAVVAELADRVLVMRAGQVVEQGPARDVLSAPTHPYTRALLAAIPTATSRGFRLATAERVPLPSKRIDAQAPVLAVDALTKRYGGRDAPPAVDGVSFSLARGETLGIVGESGSGKSTVARIVLGLVEPDAGTVTLDGQPWNGIPEAARRARRARLQLIAQDPYSSFDPRYSVRRIIGEGLEVVGLHGDARRRRVLQLLDEVQLGAACLDRYPRELSGGQRQRVAIARAFASNPALLVADEPVSALDVSIQAQVLDLLADLQAEHGTAMLFISHDLGVVHHVADRILVMRRGRVVESGPVTQVFDAPSHPYTASLLDALPTLPGGTATAPTLTALA</sequence>
<comment type="similarity">
    <text evidence="2">Belongs to the ABC transporter superfamily.</text>
</comment>
<evidence type="ECO:0000256" key="8">
    <source>
        <dbReference type="ARBA" id="ARBA00023136"/>
    </source>
</evidence>
<dbReference type="SMART" id="SM00382">
    <property type="entry name" value="AAA"/>
    <property type="match status" value="2"/>
</dbReference>
<dbReference type="RefSeq" id="WP_077179787.1">
    <property type="nucleotide sequence ID" value="NZ_JAUJQL010000007.1"/>
</dbReference>
<keyword evidence="11" id="KW-1185">Reference proteome</keyword>
<dbReference type="PROSITE" id="PS00211">
    <property type="entry name" value="ABC_TRANSPORTER_1"/>
    <property type="match status" value="1"/>
</dbReference>
<dbReference type="NCBIfam" id="NF008453">
    <property type="entry name" value="PRK11308.1"/>
    <property type="match status" value="2"/>
</dbReference>
<organism evidence="10 11">
    <name type="scientific">Burkholderia orbicola</name>
    <dbReference type="NCBI Taxonomy" id="2978683"/>
    <lineage>
        <taxon>Bacteria</taxon>
        <taxon>Pseudomonadati</taxon>
        <taxon>Pseudomonadota</taxon>
        <taxon>Betaproteobacteria</taxon>
        <taxon>Burkholderiales</taxon>
        <taxon>Burkholderiaceae</taxon>
        <taxon>Burkholderia</taxon>
        <taxon>Burkholderia cepacia complex</taxon>
    </lineage>
</organism>
<name>A0ABT8NQY6_9BURK</name>
<evidence type="ECO:0000313" key="11">
    <source>
        <dbReference type="Proteomes" id="UP001172217"/>
    </source>
</evidence>
<dbReference type="InterPro" id="IPR003439">
    <property type="entry name" value="ABC_transporter-like_ATP-bd"/>
</dbReference>
<comment type="caution">
    <text evidence="10">The sequence shown here is derived from an EMBL/GenBank/DDBJ whole genome shotgun (WGS) entry which is preliminary data.</text>
</comment>
<dbReference type="CDD" id="cd03257">
    <property type="entry name" value="ABC_NikE_OppD_transporters"/>
    <property type="match status" value="2"/>
</dbReference>
<dbReference type="Pfam" id="PF08352">
    <property type="entry name" value="oligo_HPY"/>
    <property type="match status" value="2"/>
</dbReference>
<keyword evidence="4" id="KW-1003">Cell membrane</keyword>
<keyword evidence="7 10" id="KW-0067">ATP-binding</keyword>
<proteinExistence type="inferred from homology"/>
<dbReference type="Proteomes" id="UP001172217">
    <property type="component" value="Unassembled WGS sequence"/>
</dbReference>
<feature type="domain" description="ABC transporter" evidence="9">
    <location>
        <begin position="298"/>
        <end position="539"/>
    </location>
</feature>
<dbReference type="NCBIfam" id="NF007739">
    <property type="entry name" value="PRK10419.1"/>
    <property type="match status" value="2"/>
</dbReference>
<keyword evidence="6" id="KW-0547">Nucleotide-binding</keyword>